<sequence length="101" mass="11355">MELQISKKAVDLYKNEMDLKAGDSLRLYVRVGGCGSGGFSVGVAKEQPSKNAYVTTVDEIQFFVAEEDFWYLNGMVIDFDEDLNYVTFENPNINDLDNPNS</sequence>
<evidence type="ECO:0000256" key="1">
    <source>
        <dbReference type="ARBA" id="ARBA00006718"/>
    </source>
</evidence>
<dbReference type="EMBL" id="MLQQ01000018">
    <property type="protein sequence ID" value="OIJ12820.1"/>
    <property type="molecule type" value="Genomic_DNA"/>
</dbReference>
<proteinExistence type="inferred from homology"/>
<dbReference type="AlphaFoldDB" id="A0A1S2LKT8"/>
<protein>
    <recommendedName>
        <fullName evidence="2">Core domain-containing protein</fullName>
    </recommendedName>
</protein>
<comment type="caution">
    <text evidence="3">The sequence shown here is derived from an EMBL/GenBank/DDBJ whole genome shotgun (WGS) entry which is preliminary data.</text>
</comment>
<feature type="domain" description="Core" evidence="2">
    <location>
        <begin position="1"/>
        <end position="92"/>
    </location>
</feature>
<dbReference type="SUPFAM" id="SSF89360">
    <property type="entry name" value="HesB-like domain"/>
    <property type="match status" value="1"/>
</dbReference>
<gene>
    <name evidence="3" type="ORF">BKP35_09615</name>
</gene>
<dbReference type="Proteomes" id="UP000180098">
    <property type="component" value="Unassembled WGS sequence"/>
</dbReference>
<name>A0A1S2LKT8_9BACI</name>
<reference evidence="3 4" key="1">
    <citation type="submission" date="2016-10" db="EMBL/GenBank/DDBJ databases">
        <title>Draft genome sequences of four alkaliphilic bacteria belonging to the Anaerobacillus genus.</title>
        <authorList>
            <person name="Bassil N.M."/>
            <person name="Lloyd J.R."/>
        </authorList>
    </citation>
    <scope>NUCLEOTIDE SEQUENCE [LARGE SCALE GENOMIC DNA]</scope>
    <source>
        <strain evidence="3 4">DSM 15340</strain>
    </source>
</reference>
<dbReference type="OrthoDB" id="1645729at2"/>
<dbReference type="RefSeq" id="WP_071313127.1">
    <property type="nucleotide sequence ID" value="NZ_MLQQ01000018.1"/>
</dbReference>
<evidence type="ECO:0000313" key="4">
    <source>
        <dbReference type="Proteomes" id="UP000180098"/>
    </source>
</evidence>
<comment type="similarity">
    <text evidence="1">Belongs to the HesB/IscA family.</text>
</comment>
<evidence type="ECO:0000259" key="2">
    <source>
        <dbReference type="Pfam" id="PF01521"/>
    </source>
</evidence>
<dbReference type="PIRSF" id="PIRSF034852">
    <property type="entry name" value="UCP034852"/>
    <property type="match status" value="1"/>
</dbReference>
<evidence type="ECO:0000313" key="3">
    <source>
        <dbReference type="EMBL" id="OIJ12820.1"/>
    </source>
</evidence>
<dbReference type="InterPro" id="IPR035903">
    <property type="entry name" value="HesB-like_dom_sf"/>
</dbReference>
<dbReference type="InterPro" id="IPR000361">
    <property type="entry name" value="ATAP_core_dom"/>
</dbReference>
<dbReference type="InterPro" id="IPR008326">
    <property type="entry name" value="PdhI-like"/>
</dbReference>
<keyword evidence="4" id="KW-1185">Reference proteome</keyword>
<dbReference type="Gene3D" id="2.60.300.12">
    <property type="entry name" value="HesB-like domain"/>
    <property type="match status" value="1"/>
</dbReference>
<dbReference type="Pfam" id="PF01521">
    <property type="entry name" value="Fe-S_biosyn"/>
    <property type="match status" value="1"/>
</dbReference>
<organism evidence="3 4">
    <name type="scientific">Anaerobacillus arseniciselenatis</name>
    <dbReference type="NCBI Taxonomy" id="85682"/>
    <lineage>
        <taxon>Bacteria</taxon>
        <taxon>Bacillati</taxon>
        <taxon>Bacillota</taxon>
        <taxon>Bacilli</taxon>
        <taxon>Bacillales</taxon>
        <taxon>Bacillaceae</taxon>
        <taxon>Anaerobacillus</taxon>
    </lineage>
</organism>
<accession>A0A1S2LKT8</accession>